<evidence type="ECO:0000256" key="1">
    <source>
        <dbReference type="SAM" id="Phobius"/>
    </source>
</evidence>
<keyword evidence="1" id="KW-0472">Membrane</keyword>
<accession>A0C9Z5</accession>
<keyword evidence="1" id="KW-1133">Transmembrane helix</keyword>
<name>A0C9Z5_PARTE</name>
<dbReference type="InParanoid" id="A0C9Z5"/>
<organism evidence="2 3">
    <name type="scientific">Paramecium tetraurelia</name>
    <dbReference type="NCBI Taxonomy" id="5888"/>
    <lineage>
        <taxon>Eukaryota</taxon>
        <taxon>Sar</taxon>
        <taxon>Alveolata</taxon>
        <taxon>Ciliophora</taxon>
        <taxon>Intramacronucleata</taxon>
        <taxon>Oligohymenophorea</taxon>
        <taxon>Peniculida</taxon>
        <taxon>Parameciidae</taxon>
        <taxon>Paramecium</taxon>
    </lineage>
</organism>
<feature type="transmembrane region" description="Helical" evidence="1">
    <location>
        <begin position="34"/>
        <end position="53"/>
    </location>
</feature>
<dbReference type="HOGENOM" id="CLU_1079494_0_0_1"/>
<dbReference type="AlphaFoldDB" id="A0C9Z5"/>
<keyword evidence="1" id="KW-0812">Transmembrane</keyword>
<evidence type="ECO:0000313" key="2">
    <source>
        <dbReference type="EMBL" id="CAK67612.1"/>
    </source>
</evidence>
<dbReference type="GeneID" id="5020794"/>
<proteinExistence type="predicted"/>
<dbReference type="Proteomes" id="UP000000600">
    <property type="component" value="Unassembled WGS sequence"/>
</dbReference>
<dbReference type="RefSeq" id="XP_001435009.1">
    <property type="nucleotide sequence ID" value="XM_001434972.1"/>
</dbReference>
<feature type="transmembrane region" description="Helical" evidence="1">
    <location>
        <begin position="220"/>
        <end position="241"/>
    </location>
</feature>
<dbReference type="KEGG" id="ptm:GSPATT00006919001"/>
<protein>
    <recommendedName>
        <fullName evidence="4">Transmembrane protein</fullName>
    </recommendedName>
</protein>
<dbReference type="EMBL" id="CT868052">
    <property type="protein sequence ID" value="CAK67612.1"/>
    <property type="molecule type" value="Genomic_DNA"/>
</dbReference>
<gene>
    <name evidence="2" type="ORF">GSPATT00006919001</name>
</gene>
<sequence>MEHSDENSFLFKTITQQYLSFDTIPMVYQKKKEIFIMVSNSNFILAVSFLLAINKSNLKTSELIFQSFIQTSPPFDKHNFTTSQLPQYDKGLLLFFYSQTLNLSNQQQMITFYNISDNQNVKFLNPLLFQGGYNFTLDTTLLSAFSFIAQSNSSGQILILYNNGSILELELNVFSIKINLSKQREKSDSFELYAQNYYNSTEAEINLIIIKQHIFETTSFYILFGITLIVIVTSLLLYFVYQKKDQDVDDFDNSEDEL</sequence>
<reference evidence="2 3" key="1">
    <citation type="journal article" date="2006" name="Nature">
        <title>Global trends of whole-genome duplications revealed by the ciliate Paramecium tetraurelia.</title>
        <authorList>
            <consortium name="Genoscope"/>
            <person name="Aury J.-M."/>
            <person name="Jaillon O."/>
            <person name="Duret L."/>
            <person name="Noel B."/>
            <person name="Jubin C."/>
            <person name="Porcel B.M."/>
            <person name="Segurens B."/>
            <person name="Daubin V."/>
            <person name="Anthouard V."/>
            <person name="Aiach N."/>
            <person name="Arnaiz O."/>
            <person name="Billaut A."/>
            <person name="Beisson J."/>
            <person name="Blanc I."/>
            <person name="Bouhouche K."/>
            <person name="Camara F."/>
            <person name="Duharcourt S."/>
            <person name="Guigo R."/>
            <person name="Gogendeau D."/>
            <person name="Katinka M."/>
            <person name="Keller A.-M."/>
            <person name="Kissmehl R."/>
            <person name="Klotz C."/>
            <person name="Koll F."/>
            <person name="Le Moue A."/>
            <person name="Lepere C."/>
            <person name="Malinsky S."/>
            <person name="Nowacki M."/>
            <person name="Nowak J.K."/>
            <person name="Plattner H."/>
            <person name="Poulain J."/>
            <person name="Ruiz F."/>
            <person name="Serrano V."/>
            <person name="Zagulski M."/>
            <person name="Dessen P."/>
            <person name="Betermier M."/>
            <person name="Weissenbach J."/>
            <person name="Scarpelli C."/>
            <person name="Schachter V."/>
            <person name="Sperling L."/>
            <person name="Meyer E."/>
            <person name="Cohen J."/>
            <person name="Wincker P."/>
        </authorList>
    </citation>
    <scope>NUCLEOTIDE SEQUENCE [LARGE SCALE GENOMIC DNA]</scope>
    <source>
        <strain evidence="2 3">Stock d4-2</strain>
    </source>
</reference>
<evidence type="ECO:0000313" key="3">
    <source>
        <dbReference type="Proteomes" id="UP000000600"/>
    </source>
</evidence>
<keyword evidence="3" id="KW-1185">Reference proteome</keyword>
<evidence type="ECO:0008006" key="4">
    <source>
        <dbReference type="Google" id="ProtNLM"/>
    </source>
</evidence>